<comment type="caution">
    <text evidence="1">The sequence shown here is derived from an EMBL/GenBank/DDBJ whole genome shotgun (WGS) entry which is preliminary data.</text>
</comment>
<keyword evidence="2" id="KW-1185">Reference proteome</keyword>
<protein>
    <submittedName>
        <fullName evidence="1">Uncharacterized protein</fullName>
    </submittedName>
</protein>
<name>A0ACC0CI18_9PEZI</name>
<reference evidence="1 2" key="1">
    <citation type="journal article" date="2022" name="New Phytol.">
        <title>Ecological generalism drives hyperdiversity of secondary metabolite gene clusters in xylarialean endophytes.</title>
        <authorList>
            <person name="Franco M.E.E."/>
            <person name="Wisecaver J.H."/>
            <person name="Arnold A.E."/>
            <person name="Ju Y.M."/>
            <person name="Slot J.C."/>
            <person name="Ahrendt S."/>
            <person name="Moore L.P."/>
            <person name="Eastman K.E."/>
            <person name="Scott K."/>
            <person name="Konkel Z."/>
            <person name="Mondo S.J."/>
            <person name="Kuo A."/>
            <person name="Hayes R.D."/>
            <person name="Haridas S."/>
            <person name="Andreopoulos B."/>
            <person name="Riley R."/>
            <person name="LaButti K."/>
            <person name="Pangilinan J."/>
            <person name="Lipzen A."/>
            <person name="Amirebrahimi M."/>
            <person name="Yan J."/>
            <person name="Adam C."/>
            <person name="Keymanesh K."/>
            <person name="Ng V."/>
            <person name="Louie K."/>
            <person name="Northen T."/>
            <person name="Drula E."/>
            <person name="Henrissat B."/>
            <person name="Hsieh H.M."/>
            <person name="Youens-Clark K."/>
            <person name="Lutzoni F."/>
            <person name="Miadlikowska J."/>
            <person name="Eastwood D.C."/>
            <person name="Hamelin R.C."/>
            <person name="Grigoriev I.V."/>
            <person name="U'Ren J.M."/>
        </authorList>
    </citation>
    <scope>NUCLEOTIDE SEQUENCE [LARGE SCALE GENOMIC DNA]</scope>
    <source>
        <strain evidence="1 2">ER1909</strain>
    </source>
</reference>
<sequence length="498" mass="56104">MYTVVRSNVSHRDLPDQIAPSPLSDKRLRRKYILLLCQEHLSFDLLLSILSTTLGTSCRLLSFYSTMDFFPGKSESSQKTDIMSLSTGIYSTLAPAARQPDILTLHAESYTTLPSEPIMLCLPSYDTDIASLSLDKVEEIDNMSPWQQYWGITPDIDEFPPISDVEKDSNDQEPFADLDALLSANALDSLATPPTAPQDVCRASMEPALSPSEIVPVSSHRVQSNIEEKATSPEEQTPLPGLGLAVQTNSSRGQFVRWAPAHSIIRQHPPPPSESQLSRASQLPMSMDSMAARKTTPTCLLPALTGEGREEDHEEANGNTMSDAVDALRQNSMDKSSENRDSLANPSLMNDKNDSKIRLARKHRRVDGEGPMPRKYRRHCARASLAHVTYKEGTREAHTYTWERRSRHWKVTPAEWLEMDLLSHLYLHGEGLSVYVRPEAGDMVRMELHQGREFSGLDKLGSRSYRVSIEEMEKLFYHPDQYVELTYQLCRTTRQADR</sequence>
<evidence type="ECO:0000313" key="2">
    <source>
        <dbReference type="Proteomes" id="UP001497680"/>
    </source>
</evidence>
<gene>
    <name evidence="1" type="ORF">F4821DRAFT_94438</name>
</gene>
<proteinExistence type="predicted"/>
<evidence type="ECO:0000313" key="1">
    <source>
        <dbReference type="EMBL" id="KAI6080098.1"/>
    </source>
</evidence>
<dbReference type="EMBL" id="MU394515">
    <property type="protein sequence ID" value="KAI6080098.1"/>
    <property type="molecule type" value="Genomic_DNA"/>
</dbReference>
<organism evidence="1 2">
    <name type="scientific">Hypoxylon rubiginosum</name>
    <dbReference type="NCBI Taxonomy" id="110542"/>
    <lineage>
        <taxon>Eukaryota</taxon>
        <taxon>Fungi</taxon>
        <taxon>Dikarya</taxon>
        <taxon>Ascomycota</taxon>
        <taxon>Pezizomycotina</taxon>
        <taxon>Sordariomycetes</taxon>
        <taxon>Xylariomycetidae</taxon>
        <taxon>Xylariales</taxon>
        <taxon>Hypoxylaceae</taxon>
        <taxon>Hypoxylon</taxon>
    </lineage>
</organism>
<accession>A0ACC0CI18</accession>
<dbReference type="Proteomes" id="UP001497680">
    <property type="component" value="Unassembled WGS sequence"/>
</dbReference>